<dbReference type="KEGG" id="mbd:MEBOL_002064"/>
<organism evidence="2 3">
    <name type="scientific">Melittangium boletus DSM 14713</name>
    <dbReference type="NCBI Taxonomy" id="1294270"/>
    <lineage>
        <taxon>Bacteria</taxon>
        <taxon>Pseudomonadati</taxon>
        <taxon>Myxococcota</taxon>
        <taxon>Myxococcia</taxon>
        <taxon>Myxococcales</taxon>
        <taxon>Cystobacterineae</taxon>
        <taxon>Archangiaceae</taxon>
        <taxon>Melittangium</taxon>
    </lineage>
</organism>
<dbReference type="PROSITE" id="PS51186">
    <property type="entry name" value="GNAT"/>
    <property type="match status" value="1"/>
</dbReference>
<evidence type="ECO:0000313" key="2">
    <source>
        <dbReference type="EMBL" id="ATB28615.1"/>
    </source>
</evidence>
<dbReference type="Pfam" id="PF00583">
    <property type="entry name" value="Acetyltransf_1"/>
    <property type="match status" value="1"/>
</dbReference>
<dbReference type="InterPro" id="IPR000182">
    <property type="entry name" value="GNAT_dom"/>
</dbReference>
<evidence type="ECO:0000259" key="1">
    <source>
        <dbReference type="PROSITE" id="PS51186"/>
    </source>
</evidence>
<dbReference type="RefSeq" id="WP_095977284.1">
    <property type="nucleotide sequence ID" value="NZ_CP022163.1"/>
</dbReference>
<dbReference type="OrthoDB" id="273614at2"/>
<accession>A0A250IA29</accession>
<dbReference type="GO" id="GO:0016747">
    <property type="term" value="F:acyltransferase activity, transferring groups other than amino-acyl groups"/>
    <property type="evidence" value="ECO:0007669"/>
    <property type="project" value="InterPro"/>
</dbReference>
<name>A0A250IA29_9BACT</name>
<dbReference type="SUPFAM" id="SSF55729">
    <property type="entry name" value="Acyl-CoA N-acyltransferases (Nat)"/>
    <property type="match status" value="1"/>
</dbReference>
<dbReference type="InterPro" id="IPR016181">
    <property type="entry name" value="Acyl_CoA_acyltransferase"/>
</dbReference>
<feature type="domain" description="N-acetyltransferase" evidence="1">
    <location>
        <begin position="154"/>
        <end position="299"/>
    </location>
</feature>
<sequence length="299" mass="33312">MNHDSGTSSWAEVATFVQAHPAPGMSLDDARRIVTSLVRGPEAVLDLEDERGRWVVAAVVDTCASVDHSADLVPLGLREREVTPQALHHLLDRAEACVLQGPLSTLDITLTPERESWEEPLRARGYAPAYSLYALERPAEGPPLAPRAPLPQGWRWMELEEDQLPDYHRVVSAAFASVPGAFVPPLEEMAQAVSRAERRPHVLVEDRKVHAFTTVRVHAREDGLAGEVRTLGREPGLRGTGLGEHALGRALELLRAERVTRFELEAAARNDAALRLYQRHGFQIVRSVPLFRRRLTERR</sequence>
<dbReference type="AlphaFoldDB" id="A0A250IA29"/>
<keyword evidence="2" id="KW-0808">Transferase</keyword>
<proteinExistence type="predicted"/>
<evidence type="ECO:0000313" key="3">
    <source>
        <dbReference type="Proteomes" id="UP000217289"/>
    </source>
</evidence>
<dbReference type="Gene3D" id="3.40.630.30">
    <property type="match status" value="1"/>
</dbReference>
<keyword evidence="3" id="KW-1185">Reference proteome</keyword>
<protein>
    <submittedName>
        <fullName evidence="2">GNAT family N-acetyltransferase</fullName>
    </submittedName>
</protein>
<gene>
    <name evidence="2" type="ORF">MEBOL_002064</name>
</gene>
<dbReference type="Proteomes" id="UP000217289">
    <property type="component" value="Chromosome"/>
</dbReference>
<dbReference type="EMBL" id="CP022163">
    <property type="protein sequence ID" value="ATB28615.1"/>
    <property type="molecule type" value="Genomic_DNA"/>
</dbReference>
<reference evidence="2 3" key="1">
    <citation type="submission" date="2017-06" db="EMBL/GenBank/DDBJ databases">
        <authorList>
            <person name="Kim H.J."/>
            <person name="Triplett B.A."/>
        </authorList>
    </citation>
    <scope>NUCLEOTIDE SEQUENCE [LARGE SCALE GENOMIC DNA]</scope>
    <source>
        <strain evidence="2 3">DSM 14713</strain>
    </source>
</reference>